<dbReference type="SUPFAM" id="SSF161098">
    <property type="entry name" value="MetI-like"/>
    <property type="match status" value="1"/>
</dbReference>
<comment type="caution">
    <text evidence="8">The sequence shown here is derived from an EMBL/GenBank/DDBJ whole genome shotgun (WGS) entry which is preliminary data.</text>
</comment>
<reference evidence="8 9" key="1">
    <citation type="submission" date="2023-03" db="EMBL/GenBank/DDBJ databases">
        <title>Bacillus Genome Sequencing.</title>
        <authorList>
            <person name="Dunlap C."/>
        </authorList>
    </citation>
    <scope>NUCLEOTIDE SEQUENCE [LARGE SCALE GENOMIC DNA]</scope>
    <source>
        <strain evidence="8 9">B-23453</strain>
    </source>
</reference>
<evidence type="ECO:0000256" key="1">
    <source>
        <dbReference type="ARBA" id="ARBA00004141"/>
    </source>
</evidence>
<evidence type="ECO:0000256" key="2">
    <source>
        <dbReference type="ARBA" id="ARBA00022448"/>
    </source>
</evidence>
<organism evidence="8 9">
    <name type="scientific">Heyndrickxia acidicola</name>
    <dbReference type="NCBI Taxonomy" id="209389"/>
    <lineage>
        <taxon>Bacteria</taxon>
        <taxon>Bacillati</taxon>
        <taxon>Bacillota</taxon>
        <taxon>Bacilli</taxon>
        <taxon>Bacillales</taxon>
        <taxon>Bacillaceae</taxon>
        <taxon>Heyndrickxia</taxon>
    </lineage>
</organism>
<sequence length="335" mass="37740">MIKAFKNPLFLIGFVFITGLVITSFIYTSAVHNKVHQVMFLFGKNGNLEAASPISPRWKLPFGTDRAGNDMLSKILLGAKYTILGALSIAVFRMAMAIPIGILLGLYLKRYKKYISSLVDSFHFIPLTVISFYILTPVLMEPEDGFRMGLFVRMFLEVIILAALTVPVIAVIIGNETGRMLRNEYIICAKTLGAGQWRLIIKHIIPGMKEKLFVLFGQQMMQALIVLSHLGYLKLFFGGSHVSMGGDDPPMSITYEWSGLIGDTFNYLHAAVWVPLTPIICFAITMIAVSFIIEGYVQATTGHTHYFKRKKQKRNVQKIKSYPRKEEFQLVRKTS</sequence>
<dbReference type="PANTHER" id="PTHR43839">
    <property type="entry name" value="OPPC IN A BINDING PROTEIN-DEPENDENT TRANSPORT SYSTEM"/>
    <property type="match status" value="1"/>
</dbReference>
<dbReference type="RefSeq" id="WP_066267496.1">
    <property type="nucleotide sequence ID" value="NZ_JARMAB010000008.1"/>
</dbReference>
<gene>
    <name evidence="8" type="ORF">P4T90_07075</name>
</gene>
<feature type="transmembrane region" description="Helical" evidence="6">
    <location>
        <begin position="118"/>
        <end position="139"/>
    </location>
</feature>
<feature type="transmembrane region" description="Helical" evidence="6">
    <location>
        <begin position="9"/>
        <end position="30"/>
    </location>
</feature>
<evidence type="ECO:0000256" key="6">
    <source>
        <dbReference type="RuleBase" id="RU363032"/>
    </source>
</evidence>
<dbReference type="Gene3D" id="1.10.3720.10">
    <property type="entry name" value="MetI-like"/>
    <property type="match status" value="1"/>
</dbReference>
<dbReference type="CDD" id="cd06261">
    <property type="entry name" value="TM_PBP2"/>
    <property type="match status" value="1"/>
</dbReference>
<keyword evidence="2 6" id="KW-0813">Transport</keyword>
<accession>A0ABU6MEI3</accession>
<comment type="subcellular location">
    <subcellularLocation>
        <location evidence="6">Cell membrane</location>
        <topology evidence="6">Multi-pass membrane protein</topology>
    </subcellularLocation>
    <subcellularLocation>
        <location evidence="1">Membrane</location>
        <topology evidence="1">Multi-pass membrane protein</topology>
    </subcellularLocation>
</comment>
<feature type="transmembrane region" description="Helical" evidence="6">
    <location>
        <begin position="270"/>
        <end position="293"/>
    </location>
</feature>
<keyword evidence="4 6" id="KW-1133">Transmembrane helix</keyword>
<dbReference type="InterPro" id="IPR035906">
    <property type="entry name" value="MetI-like_sf"/>
</dbReference>
<name>A0ABU6MEI3_9BACI</name>
<protein>
    <submittedName>
        <fullName evidence="8">ABC transporter permease subunit</fullName>
    </submittedName>
</protein>
<comment type="similarity">
    <text evidence="6">Belongs to the binding-protein-dependent transport system permease family.</text>
</comment>
<dbReference type="Pfam" id="PF00528">
    <property type="entry name" value="BPD_transp_1"/>
    <property type="match status" value="1"/>
</dbReference>
<feature type="transmembrane region" description="Helical" evidence="6">
    <location>
        <begin position="151"/>
        <end position="173"/>
    </location>
</feature>
<evidence type="ECO:0000259" key="7">
    <source>
        <dbReference type="PROSITE" id="PS50928"/>
    </source>
</evidence>
<dbReference type="InterPro" id="IPR000515">
    <property type="entry name" value="MetI-like"/>
</dbReference>
<dbReference type="PROSITE" id="PS50928">
    <property type="entry name" value="ABC_TM1"/>
    <property type="match status" value="1"/>
</dbReference>
<feature type="transmembrane region" description="Helical" evidence="6">
    <location>
        <begin position="81"/>
        <end position="106"/>
    </location>
</feature>
<evidence type="ECO:0000313" key="9">
    <source>
        <dbReference type="Proteomes" id="UP001341444"/>
    </source>
</evidence>
<keyword evidence="5 6" id="KW-0472">Membrane</keyword>
<evidence type="ECO:0000256" key="5">
    <source>
        <dbReference type="ARBA" id="ARBA00023136"/>
    </source>
</evidence>
<evidence type="ECO:0000256" key="3">
    <source>
        <dbReference type="ARBA" id="ARBA00022692"/>
    </source>
</evidence>
<evidence type="ECO:0000256" key="4">
    <source>
        <dbReference type="ARBA" id="ARBA00022989"/>
    </source>
</evidence>
<feature type="domain" description="ABC transmembrane type-1" evidence="7">
    <location>
        <begin position="83"/>
        <end position="293"/>
    </location>
</feature>
<proteinExistence type="inferred from homology"/>
<dbReference type="EMBL" id="JARMAB010000008">
    <property type="protein sequence ID" value="MED1202854.1"/>
    <property type="molecule type" value="Genomic_DNA"/>
</dbReference>
<keyword evidence="3 6" id="KW-0812">Transmembrane</keyword>
<dbReference type="Proteomes" id="UP001341444">
    <property type="component" value="Unassembled WGS sequence"/>
</dbReference>
<evidence type="ECO:0000313" key="8">
    <source>
        <dbReference type="EMBL" id="MED1202854.1"/>
    </source>
</evidence>
<keyword evidence="9" id="KW-1185">Reference proteome</keyword>
<dbReference type="PANTHER" id="PTHR43839:SF3">
    <property type="entry name" value="OLIGOPEPTIDE ABC TRANSPORTER, PERMEASE PROTEIN"/>
    <property type="match status" value="1"/>
</dbReference>